<dbReference type="EMBL" id="DSUH01000389">
    <property type="protein sequence ID" value="HGU34542.1"/>
    <property type="molecule type" value="Genomic_DNA"/>
</dbReference>
<evidence type="ECO:0000259" key="4">
    <source>
        <dbReference type="SMART" id="SM00796"/>
    </source>
</evidence>
<dbReference type="PANTHER" id="PTHR34698">
    <property type="entry name" value="5-OXOPROLINASE SUBUNIT B"/>
    <property type="match status" value="1"/>
</dbReference>
<comment type="caution">
    <text evidence="5">The sequence shown here is derived from an EMBL/GenBank/DDBJ whole genome shotgun (WGS) entry which is preliminary data.</text>
</comment>
<dbReference type="NCBIfam" id="TIGR00370">
    <property type="entry name" value="5-oxoprolinase subunit PxpB"/>
    <property type="match status" value="1"/>
</dbReference>
<dbReference type="SUPFAM" id="SSF160467">
    <property type="entry name" value="PH0987 N-terminal domain-like"/>
    <property type="match status" value="1"/>
</dbReference>
<dbReference type="PANTHER" id="PTHR34698:SF2">
    <property type="entry name" value="5-OXOPROLINASE SUBUNIT B"/>
    <property type="match status" value="1"/>
</dbReference>
<dbReference type="GO" id="GO:0005524">
    <property type="term" value="F:ATP binding"/>
    <property type="evidence" value="ECO:0007669"/>
    <property type="project" value="UniProtKB-KW"/>
</dbReference>
<keyword evidence="3" id="KW-0067">ATP-binding</keyword>
<dbReference type="InterPro" id="IPR003833">
    <property type="entry name" value="CT_C_D"/>
</dbReference>
<protein>
    <submittedName>
        <fullName evidence="5">5-oxoprolinase subunit PxpB</fullName>
        <ecNumber evidence="5">3.5.2.9</ecNumber>
    </submittedName>
</protein>
<dbReference type="InterPro" id="IPR029000">
    <property type="entry name" value="Cyclophilin-like_dom_sf"/>
</dbReference>
<gene>
    <name evidence="5" type="primary">pxpB</name>
    <name evidence="5" type="ORF">ENS29_17105</name>
</gene>
<dbReference type="EC" id="3.5.2.9" evidence="5"/>
<dbReference type="SUPFAM" id="SSF50891">
    <property type="entry name" value="Cyclophilin-like"/>
    <property type="match status" value="1"/>
</dbReference>
<evidence type="ECO:0000256" key="2">
    <source>
        <dbReference type="ARBA" id="ARBA00022801"/>
    </source>
</evidence>
<dbReference type="GO" id="GO:0017168">
    <property type="term" value="F:5-oxoprolinase (ATP-hydrolyzing) activity"/>
    <property type="evidence" value="ECO:0007669"/>
    <property type="project" value="UniProtKB-EC"/>
</dbReference>
<dbReference type="AlphaFoldDB" id="A0A7C4RUJ8"/>
<feature type="domain" description="Carboxyltransferase" evidence="4">
    <location>
        <begin position="8"/>
        <end position="212"/>
    </location>
</feature>
<evidence type="ECO:0000313" key="5">
    <source>
        <dbReference type="EMBL" id="HGU34542.1"/>
    </source>
</evidence>
<accession>A0A7C4RUJ8</accession>
<evidence type="ECO:0000256" key="1">
    <source>
        <dbReference type="ARBA" id="ARBA00022741"/>
    </source>
</evidence>
<evidence type="ECO:0000256" key="3">
    <source>
        <dbReference type="ARBA" id="ARBA00022840"/>
    </source>
</evidence>
<proteinExistence type="predicted"/>
<dbReference type="Gene3D" id="2.40.100.10">
    <property type="entry name" value="Cyclophilin-like"/>
    <property type="match status" value="1"/>
</dbReference>
<dbReference type="InterPro" id="IPR010016">
    <property type="entry name" value="PxpB"/>
</dbReference>
<dbReference type="Gene3D" id="3.30.1360.40">
    <property type="match status" value="1"/>
</dbReference>
<keyword evidence="1" id="KW-0547">Nucleotide-binding</keyword>
<sequence>MNETSPYPRFRVCGDSGLLVEFGATIEPSVHRQVMHLFRGLKEKNIGGVLDVVPAYASLLVQIDPWRISFERLRMEIDEVLANAAVMEQEHAAEGRIVDIPVSYGGEDGPDLEDVCRYHGLSVKEVIALHTAPLYTVYMIGFTPGFPYLGGLDPRLITPRRTTPRKRVPAGSVGIADRQTGIYSIDSPGGWQLIGRTPLLLFDPTGERPFLLEPGDRIRFVPIPDCKEISP</sequence>
<organism evidence="5">
    <name type="scientific">Desulfatirhabdium butyrativorans</name>
    <dbReference type="NCBI Taxonomy" id="340467"/>
    <lineage>
        <taxon>Bacteria</taxon>
        <taxon>Pseudomonadati</taxon>
        <taxon>Thermodesulfobacteriota</taxon>
        <taxon>Desulfobacteria</taxon>
        <taxon>Desulfobacterales</taxon>
        <taxon>Desulfatirhabdiaceae</taxon>
        <taxon>Desulfatirhabdium</taxon>
    </lineage>
</organism>
<keyword evidence="2 5" id="KW-0378">Hydrolase</keyword>
<dbReference type="SMART" id="SM00796">
    <property type="entry name" value="AHS1"/>
    <property type="match status" value="1"/>
</dbReference>
<name>A0A7C4RUJ8_9BACT</name>
<reference evidence="5" key="1">
    <citation type="journal article" date="2020" name="mSystems">
        <title>Genome- and Community-Level Interaction Insights into Carbon Utilization and Element Cycling Functions of Hydrothermarchaeota in Hydrothermal Sediment.</title>
        <authorList>
            <person name="Zhou Z."/>
            <person name="Liu Y."/>
            <person name="Xu W."/>
            <person name="Pan J."/>
            <person name="Luo Z.H."/>
            <person name="Li M."/>
        </authorList>
    </citation>
    <scope>NUCLEOTIDE SEQUENCE [LARGE SCALE GENOMIC DNA]</scope>
    <source>
        <strain evidence="5">SpSt-477</strain>
    </source>
</reference>
<dbReference type="Pfam" id="PF02682">
    <property type="entry name" value="CT_C_D"/>
    <property type="match status" value="1"/>
</dbReference>